<dbReference type="PROSITE" id="PS50089">
    <property type="entry name" value="ZF_RING_2"/>
    <property type="match status" value="1"/>
</dbReference>
<dbReference type="PANTHER" id="PTHR24103">
    <property type="entry name" value="E3 UBIQUITIN-PROTEIN LIGASE TRIM"/>
    <property type="match status" value="1"/>
</dbReference>
<proteinExistence type="predicted"/>
<dbReference type="GO" id="GO:0008270">
    <property type="term" value="F:zinc ion binding"/>
    <property type="evidence" value="ECO:0007669"/>
    <property type="project" value="UniProtKB-KW"/>
</dbReference>
<keyword evidence="3" id="KW-0862">Zinc</keyword>
<dbReference type="InterPro" id="IPR001841">
    <property type="entry name" value="Znf_RING"/>
</dbReference>
<evidence type="ECO:0000313" key="7">
    <source>
        <dbReference type="EMBL" id="CBY13092.1"/>
    </source>
</evidence>
<gene>
    <name evidence="7" type="ORF">GSOID_T00003836001</name>
</gene>
<feature type="domain" description="RING-type" evidence="6">
    <location>
        <begin position="25"/>
        <end position="64"/>
    </location>
</feature>
<organism evidence="7">
    <name type="scientific">Oikopleura dioica</name>
    <name type="common">Tunicate</name>
    <dbReference type="NCBI Taxonomy" id="34765"/>
    <lineage>
        <taxon>Eukaryota</taxon>
        <taxon>Metazoa</taxon>
        <taxon>Chordata</taxon>
        <taxon>Tunicata</taxon>
        <taxon>Appendicularia</taxon>
        <taxon>Copelata</taxon>
        <taxon>Oikopleuridae</taxon>
        <taxon>Oikopleura</taxon>
    </lineage>
</organism>
<accession>E4XTN0</accession>
<feature type="coiled-coil region" evidence="5">
    <location>
        <begin position="135"/>
        <end position="232"/>
    </location>
</feature>
<evidence type="ECO:0000256" key="2">
    <source>
        <dbReference type="ARBA" id="ARBA00022771"/>
    </source>
</evidence>
<dbReference type="FunCoup" id="E4XTN0">
    <property type="interactions" value="3"/>
</dbReference>
<dbReference type="AlphaFoldDB" id="E4XTN0"/>
<dbReference type="Gene3D" id="3.30.40.10">
    <property type="entry name" value="Zinc/RING finger domain, C3HC4 (zinc finger)"/>
    <property type="match status" value="1"/>
</dbReference>
<dbReference type="InterPro" id="IPR013083">
    <property type="entry name" value="Znf_RING/FYVE/PHD"/>
</dbReference>
<dbReference type="InParanoid" id="E4XTN0"/>
<keyword evidence="2 4" id="KW-0863">Zinc-finger</keyword>
<reference evidence="7" key="1">
    <citation type="journal article" date="2010" name="Science">
        <title>Plasticity of animal genome architecture unmasked by rapid evolution of a pelagic tunicate.</title>
        <authorList>
            <person name="Denoeud F."/>
            <person name="Henriet S."/>
            <person name="Mungpakdee S."/>
            <person name="Aury J.M."/>
            <person name="Da Silva C."/>
            <person name="Brinkmann H."/>
            <person name="Mikhaleva J."/>
            <person name="Olsen L.C."/>
            <person name="Jubin C."/>
            <person name="Canestro C."/>
            <person name="Bouquet J.M."/>
            <person name="Danks G."/>
            <person name="Poulain J."/>
            <person name="Campsteijn C."/>
            <person name="Adamski M."/>
            <person name="Cross I."/>
            <person name="Yadetie F."/>
            <person name="Muffato M."/>
            <person name="Louis A."/>
            <person name="Butcher S."/>
            <person name="Tsagkogeorga G."/>
            <person name="Konrad A."/>
            <person name="Singh S."/>
            <person name="Jensen M.F."/>
            <person name="Cong E.H."/>
            <person name="Eikeseth-Otteraa H."/>
            <person name="Noel B."/>
            <person name="Anthouard V."/>
            <person name="Porcel B.M."/>
            <person name="Kachouri-Lafond R."/>
            <person name="Nishino A."/>
            <person name="Ugolini M."/>
            <person name="Chourrout P."/>
            <person name="Nishida H."/>
            <person name="Aasland R."/>
            <person name="Huzurbazar S."/>
            <person name="Westhof E."/>
            <person name="Delsuc F."/>
            <person name="Lehrach H."/>
            <person name="Reinhardt R."/>
            <person name="Weissenbach J."/>
            <person name="Roy S.W."/>
            <person name="Artiguenave F."/>
            <person name="Postlethwait J.H."/>
            <person name="Manak J.R."/>
            <person name="Thompson E.M."/>
            <person name="Jaillon O."/>
            <person name="Du Pasquier L."/>
            <person name="Boudinot P."/>
            <person name="Liberles D.A."/>
            <person name="Volff J.N."/>
            <person name="Philippe H."/>
            <person name="Lenhard B."/>
            <person name="Roest Crollius H."/>
            <person name="Wincker P."/>
            <person name="Chourrout D."/>
        </authorList>
    </citation>
    <scope>NUCLEOTIDE SEQUENCE [LARGE SCALE GENOMIC DNA]</scope>
</reference>
<keyword evidence="5" id="KW-0175">Coiled coil</keyword>
<evidence type="ECO:0000256" key="5">
    <source>
        <dbReference type="SAM" id="Coils"/>
    </source>
</evidence>
<evidence type="ECO:0000256" key="4">
    <source>
        <dbReference type="PROSITE-ProRule" id="PRU00175"/>
    </source>
</evidence>
<keyword evidence="8" id="KW-1185">Reference proteome</keyword>
<dbReference type="InterPro" id="IPR050143">
    <property type="entry name" value="TRIM/RBCC"/>
</dbReference>
<name>E4XTN0_OIKDI</name>
<evidence type="ECO:0000259" key="6">
    <source>
        <dbReference type="PROSITE" id="PS50089"/>
    </source>
</evidence>
<evidence type="ECO:0000313" key="8">
    <source>
        <dbReference type="Proteomes" id="UP000001307"/>
    </source>
</evidence>
<evidence type="ECO:0000256" key="3">
    <source>
        <dbReference type="ARBA" id="ARBA00022833"/>
    </source>
</evidence>
<keyword evidence="1" id="KW-0479">Metal-binding</keyword>
<dbReference type="EMBL" id="FN653159">
    <property type="protein sequence ID" value="CBY13092.1"/>
    <property type="molecule type" value="Genomic_DNA"/>
</dbReference>
<evidence type="ECO:0000256" key="1">
    <source>
        <dbReference type="ARBA" id="ARBA00022723"/>
    </source>
</evidence>
<protein>
    <recommendedName>
        <fullName evidence="6">RING-type domain-containing protein</fullName>
    </recommendedName>
</protein>
<dbReference type="Proteomes" id="UP000001307">
    <property type="component" value="Unassembled WGS sequence"/>
</dbReference>
<dbReference type="SUPFAM" id="SSF57850">
    <property type="entry name" value="RING/U-box"/>
    <property type="match status" value="1"/>
</dbReference>
<sequence length="381" mass="44799">MGFEAEIDNSERNGVVDNLQEEIICSICCSIFEDPMRLDCCDGHFCRKCFENVKKNSPNCPLCRTRNFTAKFSRLMVTVLSQYKLFCPAQECKKSVNYANFAQHKKKCPVLNRKPCQNCKKDYLKEDFEEHFSCFEKLNKNAEIDKKKIAKLESEVEEARMTIEQLITTNESENCEFRNKSKKMEEKIKILEEKLKNEEAKNRAGNQEKIQQSAIQEKNEKLEKIKKELGEKGGAGHVFGEIDPRNRFEEEKVRQILRGLEAGLTEVNFLERIRIAFYYFLFFVSTRFSSKQKFNFRHNFEVREGGWYLRQQTYNSNFGGDGFWKIWLTRNGRRVEFKTDADDFFGSEVKNSAKNLRPDSNGMVKFKGKLSYVRWNITIQK</sequence>